<dbReference type="PANTHER" id="PTHR13202">
    <property type="entry name" value="MICROSOMAL SIGNAL PEPTIDASE 12 KDA SUBUNIT"/>
    <property type="match status" value="1"/>
</dbReference>
<evidence type="ECO:0000256" key="3">
    <source>
        <dbReference type="ARBA" id="ARBA00017059"/>
    </source>
</evidence>
<evidence type="ECO:0000256" key="7">
    <source>
        <dbReference type="ARBA" id="ARBA00023136"/>
    </source>
</evidence>
<accession>A0ABQ8KP26</accession>
<reference evidence="10 11" key="1">
    <citation type="journal article" date="2021" name="Environ. Microbiol.">
        <title>Gene family expansions and transcriptome signatures uncover fungal adaptations to wood decay.</title>
        <authorList>
            <person name="Hage H."/>
            <person name="Miyauchi S."/>
            <person name="Viragh M."/>
            <person name="Drula E."/>
            <person name="Min B."/>
            <person name="Chaduli D."/>
            <person name="Navarro D."/>
            <person name="Favel A."/>
            <person name="Norest M."/>
            <person name="Lesage-Meessen L."/>
            <person name="Balint B."/>
            <person name="Merenyi Z."/>
            <person name="de Eugenio L."/>
            <person name="Morin E."/>
            <person name="Martinez A.T."/>
            <person name="Baldrian P."/>
            <person name="Stursova M."/>
            <person name="Martinez M.J."/>
            <person name="Novotny C."/>
            <person name="Magnuson J.K."/>
            <person name="Spatafora J.W."/>
            <person name="Maurice S."/>
            <person name="Pangilinan J."/>
            <person name="Andreopoulos W."/>
            <person name="LaButti K."/>
            <person name="Hundley H."/>
            <person name="Na H."/>
            <person name="Kuo A."/>
            <person name="Barry K."/>
            <person name="Lipzen A."/>
            <person name="Henrissat B."/>
            <person name="Riley R."/>
            <person name="Ahrendt S."/>
            <person name="Nagy L.G."/>
            <person name="Grigoriev I.V."/>
            <person name="Martin F."/>
            <person name="Rosso M.N."/>
        </authorList>
    </citation>
    <scope>NUCLEOTIDE SEQUENCE [LARGE SCALE GENOMIC DNA]</scope>
    <source>
        <strain evidence="10 11">CIRM-BRFM 1785</strain>
    </source>
</reference>
<keyword evidence="5" id="KW-0256">Endoplasmic reticulum</keyword>
<organism evidence="10 11">
    <name type="scientific">Rhodofomes roseus</name>
    <dbReference type="NCBI Taxonomy" id="34475"/>
    <lineage>
        <taxon>Eukaryota</taxon>
        <taxon>Fungi</taxon>
        <taxon>Dikarya</taxon>
        <taxon>Basidiomycota</taxon>
        <taxon>Agaricomycotina</taxon>
        <taxon>Agaricomycetes</taxon>
        <taxon>Polyporales</taxon>
        <taxon>Rhodofomes</taxon>
    </lineage>
</organism>
<evidence type="ECO:0000256" key="5">
    <source>
        <dbReference type="ARBA" id="ARBA00022824"/>
    </source>
</evidence>
<dbReference type="Pfam" id="PF06645">
    <property type="entry name" value="SPC12"/>
    <property type="match status" value="1"/>
</dbReference>
<evidence type="ECO:0000256" key="4">
    <source>
        <dbReference type="ARBA" id="ARBA00022692"/>
    </source>
</evidence>
<gene>
    <name evidence="10" type="ORF">C8Q71DRAFT_855451</name>
</gene>
<evidence type="ECO:0000256" key="1">
    <source>
        <dbReference type="ARBA" id="ARBA00004477"/>
    </source>
</evidence>
<sequence length="92" mass="10151">MSASFKDNLLDLLEGKIDFEGQRQVENIAKFALIAAAVFSFIVGVLFQSLSVTFGIFGVAAFVLLLVVLPPWPMYNRHPVTWLPAKESQPPS</sequence>
<dbReference type="EMBL" id="JADCUA010000005">
    <property type="protein sequence ID" value="KAH9840165.1"/>
    <property type="molecule type" value="Genomic_DNA"/>
</dbReference>
<evidence type="ECO:0000256" key="9">
    <source>
        <dbReference type="SAM" id="Phobius"/>
    </source>
</evidence>
<evidence type="ECO:0000256" key="6">
    <source>
        <dbReference type="ARBA" id="ARBA00022989"/>
    </source>
</evidence>
<comment type="similarity">
    <text evidence="2">Belongs to the SPCS1 family.</text>
</comment>
<evidence type="ECO:0000256" key="8">
    <source>
        <dbReference type="ARBA" id="ARBA00045204"/>
    </source>
</evidence>
<evidence type="ECO:0000313" key="10">
    <source>
        <dbReference type="EMBL" id="KAH9840165.1"/>
    </source>
</evidence>
<keyword evidence="7 9" id="KW-0472">Membrane</keyword>
<proteinExistence type="inferred from homology"/>
<evidence type="ECO:0000313" key="11">
    <source>
        <dbReference type="Proteomes" id="UP000814176"/>
    </source>
</evidence>
<dbReference type="PANTHER" id="PTHR13202:SF0">
    <property type="entry name" value="SIGNAL PEPTIDASE COMPLEX SUBUNIT 1"/>
    <property type="match status" value="1"/>
</dbReference>
<dbReference type="Proteomes" id="UP000814176">
    <property type="component" value="Unassembled WGS sequence"/>
</dbReference>
<keyword evidence="11" id="KW-1185">Reference proteome</keyword>
<keyword evidence="6 9" id="KW-1133">Transmembrane helix</keyword>
<protein>
    <recommendedName>
        <fullName evidence="3">Signal peptidase complex subunit 1</fullName>
    </recommendedName>
</protein>
<dbReference type="InterPro" id="IPR009542">
    <property type="entry name" value="Spc1/SPCS1"/>
</dbReference>
<comment type="function">
    <text evidence="8">Component of the signal peptidase complex (SPC) which catalyzes the cleavage of N-terminal signal sequences from nascent proteins as they are translocated into the lumen of the endoplasmic reticulum. Dispensable for SPC enzymatic activity.</text>
</comment>
<comment type="subcellular location">
    <subcellularLocation>
        <location evidence="1">Endoplasmic reticulum membrane</location>
        <topology evidence="1">Multi-pass membrane protein</topology>
    </subcellularLocation>
</comment>
<feature type="transmembrane region" description="Helical" evidence="9">
    <location>
        <begin position="54"/>
        <end position="72"/>
    </location>
</feature>
<name>A0ABQ8KP26_9APHY</name>
<feature type="transmembrane region" description="Helical" evidence="9">
    <location>
        <begin position="28"/>
        <end position="47"/>
    </location>
</feature>
<dbReference type="RefSeq" id="XP_047781815.1">
    <property type="nucleotide sequence ID" value="XM_047927178.1"/>
</dbReference>
<evidence type="ECO:0000256" key="2">
    <source>
        <dbReference type="ARBA" id="ARBA00005245"/>
    </source>
</evidence>
<keyword evidence="4 9" id="KW-0812">Transmembrane</keyword>
<dbReference type="GeneID" id="72007910"/>
<comment type="caution">
    <text evidence="10">The sequence shown here is derived from an EMBL/GenBank/DDBJ whole genome shotgun (WGS) entry which is preliminary data.</text>
</comment>